<sequence>MIKSQTVEDVVNKIGDLIPQDLRTLREEFHSNAKAVLVAGLKKMDLVTREEFDVQKAVLAKTREKLKILETELKHIQSKK</sequence>
<dbReference type="InterPro" id="IPR007475">
    <property type="entry name" value="UbiK"/>
</dbReference>
<dbReference type="GO" id="GO:0005829">
    <property type="term" value="C:cytosol"/>
    <property type="evidence" value="ECO:0007669"/>
    <property type="project" value="TreeGrafter"/>
</dbReference>
<dbReference type="HAMAP" id="MF_02216">
    <property type="entry name" value="UbiK"/>
    <property type="match status" value="1"/>
</dbReference>
<dbReference type="Pfam" id="PF04380">
    <property type="entry name" value="BMFP"/>
    <property type="match status" value="1"/>
</dbReference>
<evidence type="ECO:0008006" key="2">
    <source>
        <dbReference type="Google" id="ProtNLM"/>
    </source>
</evidence>
<dbReference type="PANTHER" id="PTHR38040">
    <property type="entry name" value="UBIQUINONE BIOSYNTHESIS ACCESSORY FACTOR UBIK"/>
    <property type="match status" value="1"/>
</dbReference>
<protein>
    <recommendedName>
        <fullName evidence="2">Ubiquinone biosynthesis accessory factor UbiK</fullName>
    </recommendedName>
</protein>
<name>A0A3B0W5B4_9ZZZZ</name>
<evidence type="ECO:0000313" key="1">
    <source>
        <dbReference type="EMBL" id="VAW45917.1"/>
    </source>
</evidence>
<reference evidence="1" key="1">
    <citation type="submission" date="2018-06" db="EMBL/GenBank/DDBJ databases">
        <authorList>
            <person name="Zhirakovskaya E."/>
        </authorList>
    </citation>
    <scope>NUCLEOTIDE SEQUENCE</scope>
</reference>
<proteinExistence type="inferred from homology"/>
<dbReference type="PANTHER" id="PTHR38040:SF1">
    <property type="entry name" value="UBIQUINONE BIOSYNTHESIS ACCESSORY FACTOR UBIK"/>
    <property type="match status" value="1"/>
</dbReference>
<dbReference type="EMBL" id="UOFC01000082">
    <property type="protein sequence ID" value="VAW45917.1"/>
    <property type="molecule type" value="Genomic_DNA"/>
</dbReference>
<organism evidence="1">
    <name type="scientific">hydrothermal vent metagenome</name>
    <dbReference type="NCBI Taxonomy" id="652676"/>
    <lineage>
        <taxon>unclassified sequences</taxon>
        <taxon>metagenomes</taxon>
        <taxon>ecological metagenomes</taxon>
    </lineage>
</organism>
<accession>A0A3B0W5B4</accession>
<gene>
    <name evidence="1" type="ORF">MNBD_GAMMA03-247</name>
</gene>
<dbReference type="AlphaFoldDB" id="A0A3B0W5B4"/>